<dbReference type="Gene3D" id="3.40.50.720">
    <property type="entry name" value="NAD(P)-binding Rossmann-like Domain"/>
    <property type="match status" value="1"/>
</dbReference>
<organism evidence="2 3">
    <name type="scientific">Pseudonocardia yuanmonensis</name>
    <dbReference type="NCBI Taxonomy" id="1095914"/>
    <lineage>
        <taxon>Bacteria</taxon>
        <taxon>Bacillati</taxon>
        <taxon>Actinomycetota</taxon>
        <taxon>Actinomycetes</taxon>
        <taxon>Pseudonocardiales</taxon>
        <taxon>Pseudonocardiaceae</taxon>
        <taxon>Pseudonocardia</taxon>
    </lineage>
</organism>
<protein>
    <recommendedName>
        <fullName evidence="1">Glucose-6-phosphate dehydrogenase NAD-binding domain-containing protein</fullName>
    </recommendedName>
</protein>
<feature type="domain" description="Glucose-6-phosphate dehydrogenase NAD-binding" evidence="1">
    <location>
        <begin position="21"/>
        <end position="54"/>
    </location>
</feature>
<dbReference type="EMBL" id="BAABIC010000033">
    <property type="protein sequence ID" value="GAA4712025.1"/>
    <property type="molecule type" value="Genomic_DNA"/>
</dbReference>
<accession>A0ABP8XR23</accession>
<proteinExistence type="predicted"/>
<dbReference type="SUPFAM" id="SSF51735">
    <property type="entry name" value="NAD(P)-binding Rossmann-fold domains"/>
    <property type="match status" value="1"/>
</dbReference>
<name>A0ABP8XR23_9PSEU</name>
<comment type="caution">
    <text evidence="2">The sequence shown here is derived from an EMBL/GenBank/DDBJ whole genome shotgun (WGS) entry which is preliminary data.</text>
</comment>
<sequence length="57" mass="6097">MGRVGWLAGMTGPDLPSQVLVLFGATGDLAKRKRFPGLFFLSRDGLLPASTYVRTSA</sequence>
<dbReference type="Proteomes" id="UP001500325">
    <property type="component" value="Unassembled WGS sequence"/>
</dbReference>
<evidence type="ECO:0000313" key="2">
    <source>
        <dbReference type="EMBL" id="GAA4712025.1"/>
    </source>
</evidence>
<dbReference type="Pfam" id="PF00479">
    <property type="entry name" value="G6PD_N"/>
    <property type="match status" value="1"/>
</dbReference>
<keyword evidence="3" id="KW-1185">Reference proteome</keyword>
<dbReference type="InterPro" id="IPR022674">
    <property type="entry name" value="G6P_DH_NAD-bd"/>
</dbReference>
<dbReference type="RefSeq" id="WP_345384476.1">
    <property type="nucleotide sequence ID" value="NZ_BAABIC010000033.1"/>
</dbReference>
<evidence type="ECO:0000313" key="3">
    <source>
        <dbReference type="Proteomes" id="UP001500325"/>
    </source>
</evidence>
<dbReference type="InterPro" id="IPR036291">
    <property type="entry name" value="NAD(P)-bd_dom_sf"/>
</dbReference>
<reference evidence="3" key="1">
    <citation type="journal article" date="2019" name="Int. J. Syst. Evol. Microbiol.">
        <title>The Global Catalogue of Microorganisms (GCM) 10K type strain sequencing project: providing services to taxonomists for standard genome sequencing and annotation.</title>
        <authorList>
            <consortium name="The Broad Institute Genomics Platform"/>
            <consortium name="The Broad Institute Genome Sequencing Center for Infectious Disease"/>
            <person name="Wu L."/>
            <person name="Ma J."/>
        </authorList>
    </citation>
    <scope>NUCLEOTIDE SEQUENCE [LARGE SCALE GENOMIC DNA]</scope>
    <source>
        <strain evidence="3">JCM 18055</strain>
    </source>
</reference>
<gene>
    <name evidence="2" type="ORF">GCM10023215_63290</name>
</gene>
<evidence type="ECO:0000259" key="1">
    <source>
        <dbReference type="Pfam" id="PF00479"/>
    </source>
</evidence>